<organism evidence="1">
    <name type="scientific">Arundo donax</name>
    <name type="common">Giant reed</name>
    <name type="synonym">Donax arundinaceus</name>
    <dbReference type="NCBI Taxonomy" id="35708"/>
    <lineage>
        <taxon>Eukaryota</taxon>
        <taxon>Viridiplantae</taxon>
        <taxon>Streptophyta</taxon>
        <taxon>Embryophyta</taxon>
        <taxon>Tracheophyta</taxon>
        <taxon>Spermatophyta</taxon>
        <taxon>Magnoliopsida</taxon>
        <taxon>Liliopsida</taxon>
        <taxon>Poales</taxon>
        <taxon>Poaceae</taxon>
        <taxon>PACMAD clade</taxon>
        <taxon>Arundinoideae</taxon>
        <taxon>Arundineae</taxon>
        <taxon>Arundo</taxon>
    </lineage>
</organism>
<name>A0A0A9DZI3_ARUDO</name>
<sequence>MTLGCIAGSLLLRKAASLAFERNKRSTVTTDIIEYLGKSLEDICPAEH</sequence>
<dbReference type="AlphaFoldDB" id="A0A0A9DZI3"/>
<dbReference type="EMBL" id="GBRH01205797">
    <property type="protein sequence ID" value="JAD92098.1"/>
    <property type="molecule type" value="Transcribed_RNA"/>
</dbReference>
<accession>A0A0A9DZI3</accession>
<reference evidence="1" key="1">
    <citation type="submission" date="2014-09" db="EMBL/GenBank/DDBJ databases">
        <authorList>
            <person name="Magalhaes I.L.F."/>
            <person name="Oliveira U."/>
            <person name="Santos F.R."/>
            <person name="Vidigal T.H.D.A."/>
            <person name="Brescovit A.D."/>
            <person name="Santos A.J."/>
        </authorList>
    </citation>
    <scope>NUCLEOTIDE SEQUENCE</scope>
    <source>
        <tissue evidence="1">Shoot tissue taken approximately 20 cm above the soil surface</tissue>
    </source>
</reference>
<evidence type="ECO:0000313" key="1">
    <source>
        <dbReference type="EMBL" id="JAD92098.1"/>
    </source>
</evidence>
<proteinExistence type="predicted"/>
<protein>
    <submittedName>
        <fullName evidence="1">Uncharacterized protein</fullName>
    </submittedName>
</protein>
<reference evidence="1" key="2">
    <citation type="journal article" date="2015" name="Data Brief">
        <title>Shoot transcriptome of the giant reed, Arundo donax.</title>
        <authorList>
            <person name="Barrero R.A."/>
            <person name="Guerrero F.D."/>
            <person name="Moolhuijzen P."/>
            <person name="Goolsby J.A."/>
            <person name="Tidwell J."/>
            <person name="Bellgard S.E."/>
            <person name="Bellgard M.I."/>
        </authorList>
    </citation>
    <scope>NUCLEOTIDE SEQUENCE</scope>
    <source>
        <tissue evidence="1">Shoot tissue taken approximately 20 cm above the soil surface</tissue>
    </source>
</reference>